<keyword evidence="1" id="KW-0812">Transmembrane</keyword>
<evidence type="ECO:0000313" key="2">
    <source>
        <dbReference type="EMBL" id="CAF1213997.1"/>
    </source>
</evidence>
<keyword evidence="7" id="KW-1185">Reference proteome</keyword>
<sequence>MSVGFRIAIVAILGILFCLIGIASIILSIIELFYGRPSVYHYDESQGGLKIENPLWPSSGKGFWVGLVLIATGLVSILASREWTLPSIFGFTVLAGISTILSFYLIMTCIIPVHYDTKYSDTSRPRWQLYELIVNSLLIVVGGFGIILGAISTLIGSYFIGCCINQREIYEYINEPNRISILPLREYKYIVPNVRSRGVF</sequence>
<dbReference type="EMBL" id="CAJOBD010019813">
    <property type="protein sequence ID" value="CAF4236972.1"/>
    <property type="molecule type" value="Genomic_DNA"/>
</dbReference>
<dbReference type="OrthoDB" id="10012909at2759"/>
<evidence type="ECO:0000256" key="1">
    <source>
        <dbReference type="SAM" id="Phobius"/>
    </source>
</evidence>
<dbReference type="Proteomes" id="UP000663882">
    <property type="component" value="Unassembled WGS sequence"/>
</dbReference>
<accession>A0A819PEU9</accession>
<dbReference type="Proteomes" id="UP000663870">
    <property type="component" value="Unassembled WGS sequence"/>
</dbReference>
<dbReference type="Proteomes" id="UP000663823">
    <property type="component" value="Unassembled WGS sequence"/>
</dbReference>
<reference evidence="4" key="1">
    <citation type="submission" date="2021-02" db="EMBL/GenBank/DDBJ databases">
        <authorList>
            <person name="Nowell W R."/>
        </authorList>
    </citation>
    <scope>NUCLEOTIDE SEQUENCE</scope>
</reference>
<evidence type="ECO:0000313" key="3">
    <source>
        <dbReference type="EMBL" id="CAF1372144.1"/>
    </source>
</evidence>
<dbReference type="AlphaFoldDB" id="A0A819PEU9"/>
<evidence type="ECO:0000313" key="7">
    <source>
        <dbReference type="Proteomes" id="UP000663870"/>
    </source>
</evidence>
<evidence type="ECO:0000313" key="4">
    <source>
        <dbReference type="EMBL" id="CAF4013256.1"/>
    </source>
</evidence>
<feature type="transmembrane region" description="Helical" evidence="1">
    <location>
        <begin position="91"/>
        <end position="113"/>
    </location>
</feature>
<feature type="transmembrane region" description="Helical" evidence="1">
    <location>
        <begin position="133"/>
        <end position="160"/>
    </location>
</feature>
<dbReference type="EMBL" id="CAJNOL010001505">
    <property type="protein sequence ID" value="CAF1372144.1"/>
    <property type="molecule type" value="Genomic_DNA"/>
</dbReference>
<keyword evidence="1" id="KW-1133">Transmembrane helix</keyword>
<gene>
    <name evidence="5" type="ORF">JBS370_LOCUS38139</name>
    <name evidence="3" type="ORF">JXQ802_LOCUS33209</name>
    <name evidence="4" type="ORF">OTI717_LOCUS29674</name>
    <name evidence="2" type="ORF">RFH988_LOCUS25276</name>
</gene>
<evidence type="ECO:0000313" key="6">
    <source>
        <dbReference type="Proteomes" id="UP000663823"/>
    </source>
</evidence>
<organism evidence="4 6">
    <name type="scientific">Rotaria sordida</name>
    <dbReference type="NCBI Taxonomy" id="392033"/>
    <lineage>
        <taxon>Eukaryota</taxon>
        <taxon>Metazoa</taxon>
        <taxon>Spiralia</taxon>
        <taxon>Gnathifera</taxon>
        <taxon>Rotifera</taxon>
        <taxon>Eurotatoria</taxon>
        <taxon>Bdelloidea</taxon>
        <taxon>Philodinida</taxon>
        <taxon>Philodinidae</taxon>
        <taxon>Rotaria</taxon>
    </lineage>
</organism>
<feature type="transmembrane region" description="Helical" evidence="1">
    <location>
        <begin position="62"/>
        <end position="79"/>
    </location>
</feature>
<dbReference type="EMBL" id="CAJOAX010007587">
    <property type="protein sequence ID" value="CAF4013256.1"/>
    <property type="molecule type" value="Genomic_DNA"/>
</dbReference>
<protein>
    <submittedName>
        <fullName evidence="4">Uncharacterized protein</fullName>
    </submittedName>
</protein>
<dbReference type="EMBL" id="CAJNOO010001912">
    <property type="protein sequence ID" value="CAF1213997.1"/>
    <property type="molecule type" value="Genomic_DNA"/>
</dbReference>
<name>A0A819PEU9_9BILA</name>
<keyword evidence="1" id="KW-0472">Membrane</keyword>
<comment type="caution">
    <text evidence="4">The sequence shown here is derived from an EMBL/GenBank/DDBJ whole genome shotgun (WGS) entry which is preliminary data.</text>
</comment>
<dbReference type="Proteomes" id="UP000663836">
    <property type="component" value="Unassembled WGS sequence"/>
</dbReference>
<proteinExistence type="predicted"/>
<evidence type="ECO:0000313" key="5">
    <source>
        <dbReference type="EMBL" id="CAF4236972.1"/>
    </source>
</evidence>
<feature type="transmembrane region" description="Helical" evidence="1">
    <location>
        <begin position="7"/>
        <end position="30"/>
    </location>
</feature>